<dbReference type="Proteomes" id="UP000677436">
    <property type="component" value="Chromosome"/>
</dbReference>
<keyword evidence="8" id="KW-1185">Reference proteome</keyword>
<dbReference type="Gene3D" id="1.10.10.10">
    <property type="entry name" value="Winged helix-like DNA-binding domain superfamily/Winged helix DNA-binding domain"/>
    <property type="match status" value="1"/>
</dbReference>
<dbReference type="KEGG" id="pabs:JIR001_27460"/>
<evidence type="ECO:0000256" key="2">
    <source>
        <dbReference type="ARBA" id="ARBA00023015"/>
    </source>
</evidence>
<dbReference type="SUPFAM" id="SSF88946">
    <property type="entry name" value="Sigma2 domain of RNA polymerase sigma factors"/>
    <property type="match status" value="1"/>
</dbReference>
<dbReference type="PANTHER" id="PTHR43133">
    <property type="entry name" value="RNA POLYMERASE ECF-TYPE SIGMA FACTO"/>
    <property type="match status" value="1"/>
</dbReference>
<organism evidence="7 8">
    <name type="scientific">Polycladomyces abyssicola</name>
    <dbReference type="NCBI Taxonomy" id="1125966"/>
    <lineage>
        <taxon>Bacteria</taxon>
        <taxon>Bacillati</taxon>
        <taxon>Bacillota</taxon>
        <taxon>Bacilli</taxon>
        <taxon>Bacillales</taxon>
        <taxon>Thermoactinomycetaceae</taxon>
        <taxon>Polycladomyces</taxon>
    </lineage>
</organism>
<dbReference type="InterPro" id="IPR039425">
    <property type="entry name" value="RNA_pol_sigma-70-like"/>
</dbReference>
<keyword evidence="3" id="KW-0731">Sigma factor</keyword>
<dbReference type="SUPFAM" id="SSF88659">
    <property type="entry name" value="Sigma3 and sigma4 domains of RNA polymerase sigma factors"/>
    <property type="match status" value="1"/>
</dbReference>
<feature type="domain" description="RNA polymerase sigma-70 region 2" evidence="5">
    <location>
        <begin position="21"/>
        <end position="87"/>
    </location>
</feature>
<gene>
    <name evidence="7" type="ORF">JIR001_27460</name>
</gene>
<evidence type="ECO:0000256" key="1">
    <source>
        <dbReference type="ARBA" id="ARBA00010641"/>
    </source>
</evidence>
<reference evidence="7" key="1">
    <citation type="journal article" date="2013" name="Int. J. Syst. Evol. Microbiol.">
        <title>Polycladomyces abyssicola gen. nov., sp. nov., a thermophilic filamentous bacterium isolated from hemipelagic sediment.</title>
        <authorList>
            <person name="Tsubouchi T."/>
            <person name="Shimane Y."/>
            <person name="Mori K."/>
            <person name="Usui K."/>
            <person name="Hiraki T."/>
            <person name="Tame A."/>
            <person name="Uematsu K."/>
            <person name="Maruyama T."/>
            <person name="Hatada Y."/>
        </authorList>
    </citation>
    <scope>NUCLEOTIDE SEQUENCE</scope>
    <source>
        <strain evidence="7">JIR-001</strain>
    </source>
</reference>
<evidence type="ECO:0000259" key="6">
    <source>
        <dbReference type="Pfam" id="PF08281"/>
    </source>
</evidence>
<dbReference type="GO" id="GO:0016987">
    <property type="term" value="F:sigma factor activity"/>
    <property type="evidence" value="ECO:0007669"/>
    <property type="project" value="UniProtKB-KW"/>
</dbReference>
<keyword evidence="4" id="KW-0804">Transcription</keyword>
<dbReference type="InterPro" id="IPR013324">
    <property type="entry name" value="RNA_pol_sigma_r3/r4-like"/>
</dbReference>
<dbReference type="InterPro" id="IPR013249">
    <property type="entry name" value="RNA_pol_sigma70_r4_t2"/>
</dbReference>
<accession>A0A8D5UHS6</accession>
<evidence type="ECO:0000313" key="7">
    <source>
        <dbReference type="EMBL" id="BCU82963.1"/>
    </source>
</evidence>
<name>A0A8D5UHS6_9BACL</name>
<evidence type="ECO:0000313" key="8">
    <source>
        <dbReference type="Proteomes" id="UP000677436"/>
    </source>
</evidence>
<feature type="domain" description="RNA polymerase sigma factor 70 region 4 type 2" evidence="6">
    <location>
        <begin position="121"/>
        <end position="167"/>
    </location>
</feature>
<evidence type="ECO:0000256" key="3">
    <source>
        <dbReference type="ARBA" id="ARBA00023082"/>
    </source>
</evidence>
<dbReference type="AlphaFoldDB" id="A0A8D5UHS6"/>
<dbReference type="InterPro" id="IPR013325">
    <property type="entry name" value="RNA_pol_sigma_r2"/>
</dbReference>
<dbReference type="EMBL" id="AP024601">
    <property type="protein sequence ID" value="BCU82963.1"/>
    <property type="molecule type" value="Genomic_DNA"/>
</dbReference>
<dbReference type="CDD" id="cd06171">
    <property type="entry name" value="Sigma70_r4"/>
    <property type="match status" value="1"/>
</dbReference>
<reference evidence="7" key="2">
    <citation type="journal article" date="2021" name="Microbiol. Resour. Announc.">
        <title>Complete Genome Sequence of Polycladomyces abyssicola JIR-001T, Isolated from Hemipelagic Sediment in Deep Seawater.</title>
        <authorList>
            <person name="Tsubouchi T."/>
            <person name="Kaneko Y."/>
        </authorList>
    </citation>
    <scope>NUCLEOTIDE SEQUENCE</scope>
    <source>
        <strain evidence="7">JIR-001</strain>
    </source>
</reference>
<protein>
    <submittedName>
        <fullName evidence="7">RNA polymerase subunit sigma-24</fullName>
    </submittedName>
</protein>
<dbReference type="RefSeq" id="WP_212773244.1">
    <property type="nucleotide sequence ID" value="NZ_AP024601.1"/>
</dbReference>
<dbReference type="Pfam" id="PF04542">
    <property type="entry name" value="Sigma70_r2"/>
    <property type="match status" value="1"/>
</dbReference>
<dbReference type="GO" id="GO:0006352">
    <property type="term" value="P:DNA-templated transcription initiation"/>
    <property type="evidence" value="ECO:0007669"/>
    <property type="project" value="InterPro"/>
</dbReference>
<sequence length="185" mass="22265">MDDIQIVERVLDGDRDAFSHLVRKYMNAVYAMLLRMVHHEEEARDLAQECFIRAYRNLHRFDPARSFATWLFQIARNACVDEWRQKKGNMAPFLETDVAEKKTPEEIVVENEEMEEMAGWIRALPPHYQAVLLLRYRHDFSYKEIAEILEISPHDVANRLHRARKKLREMRDRNQRREIRDELLC</sequence>
<evidence type="ECO:0000256" key="4">
    <source>
        <dbReference type="ARBA" id="ARBA00023163"/>
    </source>
</evidence>
<dbReference type="InterPro" id="IPR014284">
    <property type="entry name" value="RNA_pol_sigma-70_dom"/>
</dbReference>
<dbReference type="InterPro" id="IPR036388">
    <property type="entry name" value="WH-like_DNA-bd_sf"/>
</dbReference>
<proteinExistence type="inferred from homology"/>
<dbReference type="PANTHER" id="PTHR43133:SF51">
    <property type="entry name" value="RNA POLYMERASE SIGMA FACTOR"/>
    <property type="match status" value="1"/>
</dbReference>
<comment type="similarity">
    <text evidence="1">Belongs to the sigma-70 factor family. ECF subfamily.</text>
</comment>
<dbReference type="NCBIfam" id="TIGR02937">
    <property type="entry name" value="sigma70-ECF"/>
    <property type="match status" value="1"/>
</dbReference>
<keyword evidence="2" id="KW-0805">Transcription regulation</keyword>
<dbReference type="Pfam" id="PF08281">
    <property type="entry name" value="Sigma70_r4_2"/>
    <property type="match status" value="1"/>
</dbReference>
<dbReference type="Gene3D" id="1.10.1740.10">
    <property type="match status" value="1"/>
</dbReference>
<dbReference type="InterPro" id="IPR007627">
    <property type="entry name" value="RNA_pol_sigma70_r2"/>
</dbReference>
<dbReference type="GO" id="GO:0003677">
    <property type="term" value="F:DNA binding"/>
    <property type="evidence" value="ECO:0007669"/>
    <property type="project" value="InterPro"/>
</dbReference>
<evidence type="ECO:0000259" key="5">
    <source>
        <dbReference type="Pfam" id="PF04542"/>
    </source>
</evidence>